<dbReference type="InterPro" id="IPR029058">
    <property type="entry name" value="AB_hydrolase_fold"/>
</dbReference>
<dbReference type="Proteomes" id="UP000237682">
    <property type="component" value="Unassembled WGS sequence"/>
</dbReference>
<sequence length="320" mass="35504">MNWNGAFPFDSHDMSVLYTMEVARHEEQLKRDARTAAANAALDIYAGIDGTGSYSDRAYEAEFQNSFVQRLYRSWGNEARYYRRGPGFDGASTPALGIGAYRSVRERYRHKASAPKRVFLAGYSRGGAAVVYAAFLLGLEGIPVDGLFLFDAVDRQPFNSPLFIPPNVRVCFHARRDPKTASRTLFGSYATRRMPGASTIYKQQYFFCTHGGMGGTPWGVADPDGMINESNDYLPPGAGSARRPSPSLAERLAGDRTTREILKYTAPGAYGALEAYDAYKYHSRTRVTLAQEQAESARVWIWMSTALKVLRRDLAAIPVS</sequence>
<organism evidence="1 2">
    <name type="scientific">Labrys okinawensis</name>
    <dbReference type="NCBI Taxonomy" id="346911"/>
    <lineage>
        <taxon>Bacteria</taxon>
        <taxon>Pseudomonadati</taxon>
        <taxon>Pseudomonadota</taxon>
        <taxon>Alphaproteobacteria</taxon>
        <taxon>Hyphomicrobiales</taxon>
        <taxon>Xanthobacteraceae</taxon>
        <taxon>Labrys</taxon>
    </lineage>
</organism>
<comment type="caution">
    <text evidence="1">The sequence shown here is derived from an EMBL/GenBank/DDBJ whole genome shotgun (WGS) entry which is preliminary data.</text>
</comment>
<proteinExistence type="predicted"/>
<dbReference type="AlphaFoldDB" id="A0A2S9QGP0"/>
<dbReference type="EMBL" id="PUEJ01000002">
    <property type="protein sequence ID" value="PRH88460.1"/>
    <property type="molecule type" value="Genomic_DNA"/>
</dbReference>
<protein>
    <submittedName>
        <fullName evidence="1">Uncharacterized protein</fullName>
    </submittedName>
</protein>
<dbReference type="SUPFAM" id="SSF53474">
    <property type="entry name" value="alpha/beta-Hydrolases"/>
    <property type="match status" value="1"/>
</dbReference>
<evidence type="ECO:0000313" key="1">
    <source>
        <dbReference type="EMBL" id="PRH88460.1"/>
    </source>
</evidence>
<keyword evidence="2" id="KW-1185">Reference proteome</keyword>
<gene>
    <name evidence="1" type="ORF">C5L14_04230</name>
</gene>
<evidence type="ECO:0000313" key="2">
    <source>
        <dbReference type="Proteomes" id="UP000237682"/>
    </source>
</evidence>
<reference evidence="1 2" key="1">
    <citation type="submission" date="2018-02" db="EMBL/GenBank/DDBJ databases">
        <title>Whole genome sequencing of endophytic bacterium.</title>
        <authorList>
            <person name="Eedara R."/>
            <person name="Podile A.R."/>
        </authorList>
    </citation>
    <scope>NUCLEOTIDE SEQUENCE [LARGE SCALE GENOMIC DNA]</scope>
    <source>
        <strain evidence="1 2">RP1T</strain>
    </source>
</reference>
<dbReference type="RefSeq" id="WP_105860811.1">
    <property type="nucleotide sequence ID" value="NZ_PUEJ01000002.1"/>
</dbReference>
<name>A0A2S9QGP0_9HYPH</name>
<dbReference type="OrthoDB" id="8447815at2"/>
<accession>A0A2S9QGP0</accession>